<organism evidence="1 2">
    <name type="scientific">Hyaloscypha hepaticicola</name>
    <dbReference type="NCBI Taxonomy" id="2082293"/>
    <lineage>
        <taxon>Eukaryota</taxon>
        <taxon>Fungi</taxon>
        <taxon>Dikarya</taxon>
        <taxon>Ascomycota</taxon>
        <taxon>Pezizomycotina</taxon>
        <taxon>Leotiomycetes</taxon>
        <taxon>Helotiales</taxon>
        <taxon>Hyaloscyphaceae</taxon>
        <taxon>Hyaloscypha</taxon>
    </lineage>
</organism>
<keyword evidence="2" id="KW-1185">Reference proteome</keyword>
<sequence length="86" mass="9846">MAEPQQMSRDQARKHVEAIAEKAMYFDEDEFSLLSTKAQNAIRQGRKWMETCGNMTESISIGNYSQDGRFIHELIQNADDKGFQTA</sequence>
<protein>
    <submittedName>
        <fullName evidence="1">Uncharacterized protein</fullName>
    </submittedName>
</protein>
<proteinExistence type="predicted"/>
<reference evidence="1 2" key="1">
    <citation type="submission" date="2016-05" db="EMBL/GenBank/DDBJ databases">
        <title>A degradative enzymes factory behind the ericoid mycorrhizal symbiosis.</title>
        <authorList>
            <consortium name="DOE Joint Genome Institute"/>
            <person name="Martino E."/>
            <person name="Morin E."/>
            <person name="Grelet G."/>
            <person name="Kuo A."/>
            <person name="Kohler A."/>
            <person name="Daghino S."/>
            <person name="Barry K."/>
            <person name="Choi C."/>
            <person name="Cichocki N."/>
            <person name="Clum A."/>
            <person name="Copeland A."/>
            <person name="Hainaut M."/>
            <person name="Haridas S."/>
            <person name="Labutti K."/>
            <person name="Lindquist E."/>
            <person name="Lipzen A."/>
            <person name="Khouja H.-R."/>
            <person name="Murat C."/>
            <person name="Ohm R."/>
            <person name="Olson A."/>
            <person name="Spatafora J."/>
            <person name="Veneault-Fourrey C."/>
            <person name="Henrissat B."/>
            <person name="Grigoriev I."/>
            <person name="Martin F."/>
            <person name="Perotto S."/>
        </authorList>
    </citation>
    <scope>NUCLEOTIDE SEQUENCE [LARGE SCALE GENOMIC DNA]</scope>
    <source>
        <strain evidence="1 2">UAMH 7357</strain>
    </source>
</reference>
<evidence type="ECO:0000313" key="1">
    <source>
        <dbReference type="EMBL" id="PMD14907.1"/>
    </source>
</evidence>
<dbReference type="AlphaFoldDB" id="A0A2J6PLK5"/>
<dbReference type="EMBL" id="KZ613518">
    <property type="protein sequence ID" value="PMD14907.1"/>
    <property type="molecule type" value="Genomic_DNA"/>
</dbReference>
<evidence type="ECO:0000313" key="2">
    <source>
        <dbReference type="Proteomes" id="UP000235672"/>
    </source>
</evidence>
<feature type="non-terminal residue" evidence="1">
    <location>
        <position position="86"/>
    </location>
</feature>
<name>A0A2J6PLK5_9HELO</name>
<gene>
    <name evidence="1" type="ORF">NA56DRAFT_754550</name>
</gene>
<dbReference type="Proteomes" id="UP000235672">
    <property type="component" value="Unassembled WGS sequence"/>
</dbReference>
<accession>A0A2J6PLK5</accession>